<dbReference type="PANTHER" id="PTHR46361:SF3">
    <property type="entry name" value="ELECTRON CARRIER_ PROTEIN DISULFIDE OXIDOREDUCTASE"/>
    <property type="match status" value="1"/>
</dbReference>
<dbReference type="InterPro" id="IPR006869">
    <property type="entry name" value="DUF547"/>
</dbReference>
<evidence type="ECO:0000313" key="3">
    <source>
        <dbReference type="Proteomes" id="UP000663882"/>
    </source>
</evidence>
<dbReference type="Proteomes" id="UP000663882">
    <property type="component" value="Unassembled WGS sequence"/>
</dbReference>
<evidence type="ECO:0000259" key="1">
    <source>
        <dbReference type="Pfam" id="PF04784"/>
    </source>
</evidence>
<reference evidence="2" key="1">
    <citation type="submission" date="2021-02" db="EMBL/GenBank/DDBJ databases">
        <authorList>
            <person name="Nowell W R."/>
        </authorList>
    </citation>
    <scope>NUCLEOTIDE SEQUENCE</scope>
</reference>
<sequence>MSRSNRSNSARPFYRIKVVNGMYSTTSSDGTENIHLLNVLNWSQLKNLTLTEGTTIKDENELKTKNFYNTVQFSIELQQKMLNLKSMFIDPSGRLINYYQLRTSNIYKDLCEMAKHLTTINLDNVTENERKTLFINLYNILTIHGIVSLTDVPKSVLDLNQFWKTTSYKIGAHFYSLDDIEHGILRGNKPHSNCTQRHFTFNDPRAKYSMRRCDPRIHFTLNRGSRSSPQIAIYSSTNIEKALNMATTSYCNSQVDIIPENREIRLSKLFLWYRNDFGRSETDVLRWITKYIDEPKQSLLKTLMDRQSSKDNLHISYKIYDWMLNHYDSLISNRVNINN</sequence>
<dbReference type="OrthoDB" id="418495at2759"/>
<name>A0A813VV19_9BILA</name>
<dbReference type="Pfam" id="PF04784">
    <property type="entry name" value="DUF547"/>
    <property type="match status" value="1"/>
</dbReference>
<dbReference type="AlphaFoldDB" id="A0A813VV19"/>
<protein>
    <recommendedName>
        <fullName evidence="1">DUF547 domain-containing protein</fullName>
    </recommendedName>
</protein>
<dbReference type="PANTHER" id="PTHR46361">
    <property type="entry name" value="ELECTRON CARRIER/ PROTEIN DISULFIDE OXIDOREDUCTASE"/>
    <property type="match status" value="1"/>
</dbReference>
<organism evidence="2 3">
    <name type="scientific">Rotaria sordida</name>
    <dbReference type="NCBI Taxonomy" id="392033"/>
    <lineage>
        <taxon>Eukaryota</taxon>
        <taxon>Metazoa</taxon>
        <taxon>Spiralia</taxon>
        <taxon>Gnathifera</taxon>
        <taxon>Rotifera</taxon>
        <taxon>Eurotatoria</taxon>
        <taxon>Bdelloidea</taxon>
        <taxon>Philodinida</taxon>
        <taxon>Philodinidae</taxon>
        <taxon>Rotaria</taxon>
    </lineage>
</organism>
<proteinExistence type="predicted"/>
<accession>A0A813VV19</accession>
<evidence type="ECO:0000313" key="2">
    <source>
        <dbReference type="EMBL" id="CAF0844023.1"/>
    </source>
</evidence>
<feature type="domain" description="DUF547" evidence="1">
    <location>
        <begin position="123"/>
        <end position="250"/>
    </location>
</feature>
<comment type="caution">
    <text evidence="2">The sequence shown here is derived from an EMBL/GenBank/DDBJ whole genome shotgun (WGS) entry which is preliminary data.</text>
</comment>
<gene>
    <name evidence="2" type="ORF">RFH988_LOCUS6100</name>
</gene>
<dbReference type="EMBL" id="CAJNOO010000179">
    <property type="protein sequence ID" value="CAF0844023.1"/>
    <property type="molecule type" value="Genomic_DNA"/>
</dbReference>